<feature type="transmembrane region" description="Helical" evidence="5">
    <location>
        <begin position="311"/>
        <end position="334"/>
    </location>
</feature>
<dbReference type="AlphaFoldDB" id="A0A927BSQ2"/>
<dbReference type="EMBL" id="JACXIZ010000020">
    <property type="protein sequence ID" value="MBD2846072.1"/>
    <property type="molecule type" value="Genomic_DNA"/>
</dbReference>
<dbReference type="PANTHER" id="PTHR43280">
    <property type="entry name" value="ARAC-FAMILY TRANSCRIPTIONAL REGULATOR"/>
    <property type="match status" value="1"/>
</dbReference>
<comment type="caution">
    <text evidence="7">The sequence shown here is derived from an EMBL/GenBank/DDBJ whole genome shotgun (WGS) entry which is preliminary data.</text>
</comment>
<evidence type="ECO:0000256" key="2">
    <source>
        <dbReference type="ARBA" id="ARBA00023125"/>
    </source>
</evidence>
<dbReference type="GO" id="GO:0003700">
    <property type="term" value="F:DNA-binding transcription factor activity"/>
    <property type="evidence" value="ECO:0007669"/>
    <property type="project" value="InterPro"/>
</dbReference>
<evidence type="ECO:0000256" key="3">
    <source>
        <dbReference type="ARBA" id="ARBA00023163"/>
    </source>
</evidence>
<keyword evidence="1" id="KW-0805">Transcription regulation</keyword>
<feature type="transmembrane region" description="Helical" evidence="5">
    <location>
        <begin position="24"/>
        <end position="46"/>
    </location>
</feature>
<evidence type="ECO:0000313" key="8">
    <source>
        <dbReference type="Proteomes" id="UP000621560"/>
    </source>
</evidence>
<keyword evidence="8" id="KW-1185">Reference proteome</keyword>
<keyword evidence="5" id="KW-0812">Transmembrane</keyword>
<evidence type="ECO:0000313" key="7">
    <source>
        <dbReference type="EMBL" id="MBD2846072.1"/>
    </source>
</evidence>
<dbReference type="SUPFAM" id="SSF46689">
    <property type="entry name" value="Homeodomain-like"/>
    <property type="match status" value="2"/>
</dbReference>
<feature type="domain" description="HTH araC/xylS-type" evidence="6">
    <location>
        <begin position="689"/>
        <end position="786"/>
    </location>
</feature>
<protein>
    <submittedName>
        <fullName evidence="7">AraC family transcriptional regulator</fullName>
    </submittedName>
</protein>
<dbReference type="InterPro" id="IPR009057">
    <property type="entry name" value="Homeodomain-like_sf"/>
</dbReference>
<sequence>MRGKWKSIWNGIGATMQSHYRKSLITVLLLSSLPGMAIGLFVYWVIESQIEQELQLIHRNQLEQAAENIDNQFSNIEMFLSHWAYDANFNESLTQLDLAYGYEQVHEIYRTLLSMEGSNPLFERVELFVNTPQPLVLTESGYKQLVSEQEINMYEGLLTNLRPLQWSDSFAGVSGYGASRPHTLSIVHKLSGTRNVGRAPYGALIVYLDRERVLDQVKTLTPYNQGTTFLFADTGEFLLTATPDNRPSELDRLIYAEMAEHDEQASTFLYEREGSGASTYSVTYGQFRRLGSLWYYVSAAPISSITAPVVFVSRLIIAMNLGVLLVAGLLAWLASRRLYSPIARLVQRVQPPRRESERASRNEFELIESRWNDLSRESTILQRRLDQHLPQLREGFLMQLLQGYLYSFTEQELAERMVQFGWEVQGSRYRIMMVRLTGFQQLEGRFSEGDEGLVSFAAANIVRELTDESELEADVINFHDLTFGVLLVLPGQWSAQREEEELGRLSAETMACIGKLLRLHTTIALSRSGQALKAIAALYEETRLALGLRDLQEEGQIIDLARGASPADRSGGGGYPFDLEKEMVYALRLGSEDEAVRLIDAFVAQLRQTESSEADVKQSMLTLLGAILHVVLQSGIRVQQLYEGANLYEQLSGLSEPEQMAEWMRQRVVQPFVRQWSAQKDRQLKEAVEQAVIVLGERYQEDISLEYCADRVGMHPSAFSKAFKRMTGLNFIDYVTQLRLEQARLMLRDTDAKISEVAEEVGYQHSYFNRLFKKHEGVTPSQYRQRSREARGGAEQGEGEDDDGNA</sequence>
<evidence type="ECO:0000256" key="5">
    <source>
        <dbReference type="SAM" id="Phobius"/>
    </source>
</evidence>
<keyword evidence="5" id="KW-1133">Transmembrane helix</keyword>
<evidence type="ECO:0000256" key="1">
    <source>
        <dbReference type="ARBA" id="ARBA00023015"/>
    </source>
</evidence>
<reference evidence="7" key="1">
    <citation type="submission" date="2020-09" db="EMBL/GenBank/DDBJ databases">
        <title>A novel bacterium of genus Paenibacillus, isolated from South China Sea.</title>
        <authorList>
            <person name="Huang H."/>
            <person name="Mo K."/>
            <person name="Hu Y."/>
        </authorList>
    </citation>
    <scope>NUCLEOTIDE SEQUENCE</scope>
    <source>
        <strain evidence="7">IB182496</strain>
    </source>
</reference>
<name>A0A927BSQ2_9BACL</name>
<dbReference type="PROSITE" id="PS01124">
    <property type="entry name" value="HTH_ARAC_FAMILY_2"/>
    <property type="match status" value="1"/>
</dbReference>
<dbReference type="InterPro" id="IPR018062">
    <property type="entry name" value="HTH_AraC-typ_CS"/>
</dbReference>
<proteinExistence type="predicted"/>
<accession>A0A927BSQ2</accession>
<keyword evidence="3" id="KW-0804">Transcription</keyword>
<dbReference type="RefSeq" id="WP_190918190.1">
    <property type="nucleotide sequence ID" value="NZ_JACXIZ010000020.1"/>
</dbReference>
<evidence type="ECO:0000259" key="6">
    <source>
        <dbReference type="PROSITE" id="PS01124"/>
    </source>
</evidence>
<dbReference type="Gene3D" id="1.10.10.60">
    <property type="entry name" value="Homeodomain-like"/>
    <property type="match status" value="2"/>
</dbReference>
<feature type="compositionally biased region" description="Acidic residues" evidence="4">
    <location>
        <begin position="797"/>
        <end position="806"/>
    </location>
</feature>
<keyword evidence="5" id="KW-0472">Membrane</keyword>
<dbReference type="SMART" id="SM00342">
    <property type="entry name" value="HTH_ARAC"/>
    <property type="match status" value="1"/>
</dbReference>
<feature type="region of interest" description="Disordered" evidence="4">
    <location>
        <begin position="778"/>
        <end position="806"/>
    </location>
</feature>
<evidence type="ECO:0000256" key="4">
    <source>
        <dbReference type="SAM" id="MobiDB-lite"/>
    </source>
</evidence>
<dbReference type="InterPro" id="IPR018060">
    <property type="entry name" value="HTH_AraC"/>
</dbReference>
<keyword evidence="2" id="KW-0238">DNA-binding</keyword>
<dbReference type="PANTHER" id="PTHR43280:SF28">
    <property type="entry name" value="HTH-TYPE TRANSCRIPTIONAL ACTIVATOR RHAS"/>
    <property type="match status" value="1"/>
</dbReference>
<gene>
    <name evidence="7" type="ORF">IDH44_12780</name>
</gene>
<dbReference type="Proteomes" id="UP000621560">
    <property type="component" value="Unassembled WGS sequence"/>
</dbReference>
<organism evidence="7 8">
    <name type="scientific">Paenibacillus sabuli</name>
    <dbReference type="NCBI Taxonomy" id="2772509"/>
    <lineage>
        <taxon>Bacteria</taxon>
        <taxon>Bacillati</taxon>
        <taxon>Bacillota</taxon>
        <taxon>Bacilli</taxon>
        <taxon>Bacillales</taxon>
        <taxon>Paenibacillaceae</taxon>
        <taxon>Paenibacillus</taxon>
    </lineage>
</organism>
<dbReference type="GO" id="GO:0043565">
    <property type="term" value="F:sequence-specific DNA binding"/>
    <property type="evidence" value="ECO:0007669"/>
    <property type="project" value="InterPro"/>
</dbReference>
<dbReference type="Pfam" id="PF12833">
    <property type="entry name" value="HTH_18"/>
    <property type="match status" value="1"/>
</dbReference>
<dbReference type="PROSITE" id="PS00041">
    <property type="entry name" value="HTH_ARAC_FAMILY_1"/>
    <property type="match status" value="1"/>
</dbReference>